<dbReference type="EMBL" id="WHWC01000017">
    <property type="protein sequence ID" value="KAG8366461.1"/>
    <property type="molecule type" value="Genomic_DNA"/>
</dbReference>
<comment type="caution">
    <text evidence="2">The sequence shown here is derived from an EMBL/GenBank/DDBJ whole genome shotgun (WGS) entry which is preliminary data.</text>
</comment>
<proteinExistence type="predicted"/>
<evidence type="ECO:0000313" key="3">
    <source>
        <dbReference type="Proteomes" id="UP000826271"/>
    </source>
</evidence>
<feature type="transmembrane region" description="Helical" evidence="1">
    <location>
        <begin position="12"/>
        <end position="31"/>
    </location>
</feature>
<name>A0AAV6W4X0_9LAMI</name>
<keyword evidence="1" id="KW-1133">Transmembrane helix</keyword>
<keyword evidence="1" id="KW-0812">Transmembrane</keyword>
<protein>
    <submittedName>
        <fullName evidence="2">Uncharacterized protein</fullName>
    </submittedName>
</protein>
<gene>
    <name evidence="2" type="ORF">BUALT_Bualt17G0082400</name>
</gene>
<reference evidence="2" key="1">
    <citation type="submission" date="2019-10" db="EMBL/GenBank/DDBJ databases">
        <authorList>
            <person name="Zhang R."/>
            <person name="Pan Y."/>
            <person name="Wang J."/>
            <person name="Ma R."/>
            <person name="Yu S."/>
        </authorList>
    </citation>
    <scope>NUCLEOTIDE SEQUENCE</scope>
    <source>
        <strain evidence="2">LA-IB0</strain>
        <tissue evidence="2">Leaf</tissue>
    </source>
</reference>
<evidence type="ECO:0000256" key="1">
    <source>
        <dbReference type="SAM" id="Phobius"/>
    </source>
</evidence>
<evidence type="ECO:0000313" key="2">
    <source>
        <dbReference type="EMBL" id="KAG8366461.1"/>
    </source>
</evidence>
<feature type="transmembrane region" description="Helical" evidence="1">
    <location>
        <begin position="116"/>
        <end position="134"/>
    </location>
</feature>
<accession>A0AAV6W4X0</accession>
<keyword evidence="1" id="KW-0472">Membrane</keyword>
<organism evidence="2 3">
    <name type="scientific">Buddleja alternifolia</name>
    <dbReference type="NCBI Taxonomy" id="168488"/>
    <lineage>
        <taxon>Eukaryota</taxon>
        <taxon>Viridiplantae</taxon>
        <taxon>Streptophyta</taxon>
        <taxon>Embryophyta</taxon>
        <taxon>Tracheophyta</taxon>
        <taxon>Spermatophyta</taxon>
        <taxon>Magnoliopsida</taxon>
        <taxon>eudicotyledons</taxon>
        <taxon>Gunneridae</taxon>
        <taxon>Pentapetalae</taxon>
        <taxon>asterids</taxon>
        <taxon>lamiids</taxon>
        <taxon>Lamiales</taxon>
        <taxon>Scrophulariaceae</taxon>
        <taxon>Buddlejeae</taxon>
        <taxon>Buddleja</taxon>
    </lineage>
</organism>
<sequence>MFRRPCNIPQVLSARYQLFLGAFVLWVLWYGNDEGHMCQVLVGGHMLEQTNELFIYHLYMEADRVMENVEYCAWLLEQIMRGAIDWSQMLDDLFLARGVYLWDIVSLRQFHLGNKWVVLFAWLSYCVTVLWVTFRRPCNIPQVLVGGHMLEQTSQLFIYHLYMEADRVMENVEYCELLLQEIKRGAIVATQMLDDLFLARGM</sequence>
<keyword evidence="3" id="KW-1185">Reference proteome</keyword>
<dbReference type="AlphaFoldDB" id="A0AAV6W4X0"/>
<dbReference type="Proteomes" id="UP000826271">
    <property type="component" value="Unassembled WGS sequence"/>
</dbReference>